<name>A0A6G4TWW7_9ACTN</name>
<dbReference type="Proteomes" id="UP000481583">
    <property type="component" value="Unassembled WGS sequence"/>
</dbReference>
<dbReference type="SUPFAM" id="SSF140959">
    <property type="entry name" value="Indolic compounds 2,3-dioxygenase-like"/>
    <property type="match status" value="1"/>
</dbReference>
<reference evidence="1 2" key="1">
    <citation type="submission" date="2020-02" db="EMBL/GenBank/DDBJ databases">
        <title>Whole-genome analyses of novel actinobacteria.</title>
        <authorList>
            <person name="Sahin N."/>
        </authorList>
    </citation>
    <scope>NUCLEOTIDE SEQUENCE [LARGE SCALE GENOMIC DNA]</scope>
    <source>
        <strain evidence="1 2">A7024</strain>
    </source>
</reference>
<dbReference type="PANTHER" id="PTHR10138:SF0">
    <property type="entry name" value="TRYPTOPHAN 2,3-DIOXYGENASE"/>
    <property type="match status" value="1"/>
</dbReference>
<comment type="caution">
    <text evidence="1">The sequence shown here is derived from an EMBL/GenBank/DDBJ whole genome shotgun (WGS) entry which is preliminary data.</text>
</comment>
<dbReference type="RefSeq" id="WP_165233112.1">
    <property type="nucleotide sequence ID" value="NZ_JAAKZV010000016.1"/>
</dbReference>
<dbReference type="GO" id="GO:0019442">
    <property type="term" value="P:L-tryptophan catabolic process to acetyl-CoA"/>
    <property type="evidence" value="ECO:0007669"/>
    <property type="project" value="TreeGrafter"/>
</dbReference>
<dbReference type="GO" id="GO:0046872">
    <property type="term" value="F:metal ion binding"/>
    <property type="evidence" value="ECO:0007669"/>
    <property type="project" value="InterPro"/>
</dbReference>
<dbReference type="PANTHER" id="PTHR10138">
    <property type="entry name" value="TRYPTOPHAN 2,3-DIOXYGENASE"/>
    <property type="match status" value="1"/>
</dbReference>
<sequence>MHGDRTYGDYARLPQLLAQHAPLSATHDEHLFIAAHQVHELWFRQLLTELADARDRLLAGELRTPADRLRRCTAITGALRGTLDVLDTMPPAAFAEFRGLLGESSGAQSAQFHEIEALCGRRGAGRVLGLDWPSAAERGRLERRLAEPSVWDGYLKVRELPGAGAVAEALLGFDRGWGAWRDLHVTVAGRQIGAAAGTGGTSGVAHLRARLGNRLFPELWGPEE</sequence>
<dbReference type="AlphaFoldDB" id="A0A6G4TWW7"/>
<dbReference type="Gene3D" id="1.20.58.480">
    <property type="match status" value="1"/>
</dbReference>
<proteinExistence type="predicted"/>
<keyword evidence="2" id="KW-1185">Reference proteome</keyword>
<keyword evidence="1" id="KW-0223">Dioxygenase</keyword>
<accession>A0A6G4TWW7</accession>
<dbReference type="InterPro" id="IPR037217">
    <property type="entry name" value="Trp/Indoleamine_2_3_dOase-like"/>
</dbReference>
<protein>
    <submittedName>
        <fullName evidence="1">Tryptophan 2,3-dioxygenase</fullName>
    </submittedName>
</protein>
<evidence type="ECO:0000313" key="2">
    <source>
        <dbReference type="Proteomes" id="UP000481583"/>
    </source>
</evidence>
<dbReference type="InterPro" id="IPR004981">
    <property type="entry name" value="Trp_2_3_dOase"/>
</dbReference>
<gene>
    <name evidence="1" type="ORF">G5C51_06410</name>
</gene>
<evidence type="ECO:0000313" key="1">
    <source>
        <dbReference type="EMBL" id="NGN63537.1"/>
    </source>
</evidence>
<dbReference type="GO" id="GO:0019441">
    <property type="term" value="P:L-tryptophan catabolic process to kynurenine"/>
    <property type="evidence" value="ECO:0007669"/>
    <property type="project" value="InterPro"/>
</dbReference>
<keyword evidence="1" id="KW-0560">Oxidoreductase</keyword>
<dbReference type="GO" id="GO:0004833">
    <property type="term" value="F:L-tryptophan 2,3-dioxygenase activity"/>
    <property type="evidence" value="ECO:0007669"/>
    <property type="project" value="InterPro"/>
</dbReference>
<organism evidence="1 2">
    <name type="scientific">Streptomyces coryli</name>
    <dbReference type="NCBI Taxonomy" id="1128680"/>
    <lineage>
        <taxon>Bacteria</taxon>
        <taxon>Bacillati</taxon>
        <taxon>Actinomycetota</taxon>
        <taxon>Actinomycetes</taxon>
        <taxon>Kitasatosporales</taxon>
        <taxon>Streptomycetaceae</taxon>
        <taxon>Streptomyces</taxon>
    </lineage>
</organism>
<dbReference type="GO" id="GO:0020037">
    <property type="term" value="F:heme binding"/>
    <property type="evidence" value="ECO:0007669"/>
    <property type="project" value="InterPro"/>
</dbReference>
<dbReference type="EMBL" id="JAAKZV010000016">
    <property type="protein sequence ID" value="NGN63537.1"/>
    <property type="molecule type" value="Genomic_DNA"/>
</dbReference>
<dbReference type="Pfam" id="PF03301">
    <property type="entry name" value="Trp_dioxygenase"/>
    <property type="match status" value="2"/>
</dbReference>